<evidence type="ECO:0000313" key="1">
    <source>
        <dbReference type="EMBL" id="KAK3205291.1"/>
    </source>
</evidence>
<proteinExistence type="predicted"/>
<sequence length="77" mass="8682">MLGPFTTTTQCSLGLASGRIKKDVIDKVLLQYVGGFAQSKGREHRSILKKLTKYVNPKVKLKKDIVRHSKLIMNEII</sequence>
<organism evidence="1 2">
    <name type="scientific">Dipteronia sinensis</name>
    <dbReference type="NCBI Taxonomy" id="43782"/>
    <lineage>
        <taxon>Eukaryota</taxon>
        <taxon>Viridiplantae</taxon>
        <taxon>Streptophyta</taxon>
        <taxon>Embryophyta</taxon>
        <taxon>Tracheophyta</taxon>
        <taxon>Spermatophyta</taxon>
        <taxon>Magnoliopsida</taxon>
        <taxon>eudicotyledons</taxon>
        <taxon>Gunneridae</taxon>
        <taxon>Pentapetalae</taxon>
        <taxon>rosids</taxon>
        <taxon>malvids</taxon>
        <taxon>Sapindales</taxon>
        <taxon>Sapindaceae</taxon>
        <taxon>Hippocastanoideae</taxon>
        <taxon>Acereae</taxon>
        <taxon>Dipteronia</taxon>
    </lineage>
</organism>
<dbReference type="AlphaFoldDB" id="A0AAE0A8H3"/>
<gene>
    <name evidence="1" type="ORF">Dsin_019337</name>
</gene>
<protein>
    <submittedName>
        <fullName evidence="1">Uncharacterized protein</fullName>
    </submittedName>
</protein>
<dbReference type="Proteomes" id="UP001281410">
    <property type="component" value="Unassembled WGS sequence"/>
</dbReference>
<reference evidence="1" key="1">
    <citation type="journal article" date="2023" name="Plant J.">
        <title>Genome sequences and population genomics provide insights into the demographic history, inbreeding, and mutation load of two 'living fossil' tree species of Dipteronia.</title>
        <authorList>
            <person name="Feng Y."/>
            <person name="Comes H.P."/>
            <person name="Chen J."/>
            <person name="Zhu S."/>
            <person name="Lu R."/>
            <person name="Zhang X."/>
            <person name="Li P."/>
            <person name="Qiu J."/>
            <person name="Olsen K.M."/>
            <person name="Qiu Y."/>
        </authorList>
    </citation>
    <scope>NUCLEOTIDE SEQUENCE</scope>
    <source>
        <strain evidence="1">NBL</strain>
    </source>
</reference>
<accession>A0AAE0A8H3</accession>
<comment type="caution">
    <text evidence="1">The sequence shown here is derived from an EMBL/GenBank/DDBJ whole genome shotgun (WGS) entry which is preliminary data.</text>
</comment>
<keyword evidence="2" id="KW-1185">Reference proteome</keyword>
<dbReference type="EMBL" id="JANJYJ010000006">
    <property type="protein sequence ID" value="KAK3205291.1"/>
    <property type="molecule type" value="Genomic_DNA"/>
</dbReference>
<feature type="non-terminal residue" evidence="1">
    <location>
        <position position="77"/>
    </location>
</feature>
<evidence type="ECO:0000313" key="2">
    <source>
        <dbReference type="Proteomes" id="UP001281410"/>
    </source>
</evidence>
<name>A0AAE0A8H3_9ROSI</name>